<evidence type="ECO:0000313" key="4">
    <source>
        <dbReference type="Proteomes" id="UP000052167"/>
    </source>
</evidence>
<evidence type="ECO:0000313" key="3">
    <source>
        <dbReference type="EMBL" id="KEQ09562.1"/>
    </source>
</evidence>
<dbReference type="Gene3D" id="3.40.1620.10">
    <property type="entry name" value="YefM-like domain"/>
    <property type="match status" value="1"/>
</dbReference>
<reference evidence="3 4" key="1">
    <citation type="submission" date="2014-06" db="EMBL/GenBank/DDBJ databases">
        <title>Rhizobium pelagicum/R2-400B4.</title>
        <authorList>
            <person name="Kimes N.E."/>
            <person name="Lopez-Perez M."/>
        </authorList>
    </citation>
    <scope>NUCLEOTIDE SEQUENCE [LARGE SCALE GENOMIC DNA]</scope>
    <source>
        <strain evidence="3 4">R2-400B4</strain>
    </source>
</reference>
<dbReference type="NCBIfam" id="TIGR01552">
    <property type="entry name" value="phd_fam"/>
    <property type="match status" value="1"/>
</dbReference>
<dbReference type="SUPFAM" id="SSF143120">
    <property type="entry name" value="YefM-like"/>
    <property type="match status" value="1"/>
</dbReference>
<comment type="similarity">
    <text evidence="1 2">Belongs to the phD/YefM antitoxin family.</text>
</comment>
<dbReference type="EMBL" id="JOKJ01000007">
    <property type="protein sequence ID" value="KEQ09562.1"/>
    <property type="molecule type" value="Genomic_DNA"/>
</dbReference>
<sequence length="87" mass="9647">MRISVAEAEGKLAELVARAQRGEDVVLTQHGKPALQLVSVAQSPLSPEERLEVFAKIRKRARKDPSPFEGDAARSQDFLYDEFGLPK</sequence>
<dbReference type="InterPro" id="IPR006442">
    <property type="entry name" value="Antitoxin_Phd/YefM"/>
</dbReference>
<evidence type="ECO:0000256" key="2">
    <source>
        <dbReference type="RuleBase" id="RU362080"/>
    </source>
</evidence>
<keyword evidence="4" id="KW-1185">Reference proteome</keyword>
<dbReference type="RefSeq" id="WP_037165727.1">
    <property type="nucleotide sequence ID" value="NZ_CAJXID010000017.1"/>
</dbReference>
<evidence type="ECO:0000256" key="1">
    <source>
        <dbReference type="ARBA" id="ARBA00009981"/>
    </source>
</evidence>
<comment type="caution">
    <text evidence="3">The sequence shown here is derived from an EMBL/GenBank/DDBJ whole genome shotgun (WGS) entry which is preliminary data.</text>
</comment>
<dbReference type="Pfam" id="PF02604">
    <property type="entry name" value="PhdYeFM_antitox"/>
    <property type="match status" value="1"/>
</dbReference>
<proteinExistence type="inferred from homology"/>
<accession>A0A922NZH6</accession>
<dbReference type="Proteomes" id="UP000052167">
    <property type="component" value="Unassembled WGS sequence"/>
</dbReference>
<dbReference type="InterPro" id="IPR036165">
    <property type="entry name" value="YefM-like_sf"/>
</dbReference>
<protein>
    <recommendedName>
        <fullName evidence="2">Antitoxin</fullName>
    </recommendedName>
</protein>
<comment type="function">
    <text evidence="2">Antitoxin component of a type II toxin-antitoxin (TA) system.</text>
</comment>
<dbReference type="AlphaFoldDB" id="A0A922NZH6"/>
<dbReference type="OrthoDB" id="7473440at2"/>
<organism evidence="3 4">
    <name type="scientific">Pseudorhizobium pelagicum</name>
    <dbReference type="NCBI Taxonomy" id="1509405"/>
    <lineage>
        <taxon>Bacteria</taxon>
        <taxon>Pseudomonadati</taxon>
        <taxon>Pseudomonadota</taxon>
        <taxon>Alphaproteobacteria</taxon>
        <taxon>Hyphomicrobiales</taxon>
        <taxon>Rhizobiaceae</taxon>
        <taxon>Rhizobium/Agrobacterium group</taxon>
        <taxon>Pseudorhizobium</taxon>
    </lineage>
</organism>
<name>A0A922NZH6_9HYPH</name>
<gene>
    <name evidence="3" type="ORF">GV68_24385</name>
</gene>